<accession>A0ABR0AGD6</accession>
<comment type="caution">
    <text evidence="1">The sequence shown here is derived from an EMBL/GenBank/DDBJ whole genome shotgun (WGS) entry which is preliminary data.</text>
</comment>
<sequence length="69" mass="7531">MTNEKVQSSIYTNGCNAEAVIPDASRYSPLATVADCQSPQEERAARGAAKQSLLGGRYRQKPLLEFFPV</sequence>
<name>A0ABR0AGD6_9CRUS</name>
<organism evidence="1 2">
    <name type="scientific">Daphnia magna</name>
    <dbReference type="NCBI Taxonomy" id="35525"/>
    <lineage>
        <taxon>Eukaryota</taxon>
        <taxon>Metazoa</taxon>
        <taxon>Ecdysozoa</taxon>
        <taxon>Arthropoda</taxon>
        <taxon>Crustacea</taxon>
        <taxon>Branchiopoda</taxon>
        <taxon>Diplostraca</taxon>
        <taxon>Cladocera</taxon>
        <taxon>Anomopoda</taxon>
        <taxon>Daphniidae</taxon>
        <taxon>Daphnia</taxon>
    </lineage>
</organism>
<evidence type="ECO:0000313" key="2">
    <source>
        <dbReference type="Proteomes" id="UP001234178"/>
    </source>
</evidence>
<reference evidence="1 2" key="1">
    <citation type="journal article" date="2023" name="Nucleic Acids Res.">
        <title>The hologenome of Daphnia magna reveals possible DNA methylation and microbiome-mediated evolution of the host genome.</title>
        <authorList>
            <person name="Chaturvedi A."/>
            <person name="Li X."/>
            <person name="Dhandapani V."/>
            <person name="Marshall H."/>
            <person name="Kissane S."/>
            <person name="Cuenca-Cambronero M."/>
            <person name="Asole G."/>
            <person name="Calvet F."/>
            <person name="Ruiz-Romero M."/>
            <person name="Marangio P."/>
            <person name="Guigo R."/>
            <person name="Rago D."/>
            <person name="Mirbahai L."/>
            <person name="Eastwood N."/>
            <person name="Colbourne J.K."/>
            <person name="Zhou J."/>
            <person name="Mallon E."/>
            <person name="Orsini L."/>
        </authorList>
    </citation>
    <scope>NUCLEOTIDE SEQUENCE [LARGE SCALE GENOMIC DNA]</scope>
    <source>
        <strain evidence="1">LRV0_1</strain>
    </source>
</reference>
<dbReference type="Proteomes" id="UP001234178">
    <property type="component" value="Unassembled WGS sequence"/>
</dbReference>
<keyword evidence="2" id="KW-1185">Reference proteome</keyword>
<gene>
    <name evidence="1" type="ORF">OUZ56_009516</name>
</gene>
<proteinExistence type="predicted"/>
<protein>
    <submittedName>
        <fullName evidence="1">Uncharacterized protein</fullName>
    </submittedName>
</protein>
<dbReference type="EMBL" id="JAOYFB010000037">
    <property type="protein sequence ID" value="KAK4024128.1"/>
    <property type="molecule type" value="Genomic_DNA"/>
</dbReference>
<evidence type="ECO:0000313" key="1">
    <source>
        <dbReference type="EMBL" id="KAK4024128.1"/>
    </source>
</evidence>